<comment type="caution">
    <text evidence="4">The sequence shown here is derived from an EMBL/GenBank/DDBJ whole genome shotgun (WGS) entry which is preliminary data.</text>
</comment>
<reference evidence="4" key="1">
    <citation type="submission" date="2021-10" db="EMBL/GenBank/DDBJ databases">
        <title>Melipona bicolor Genome sequencing and assembly.</title>
        <authorList>
            <person name="Araujo N.S."/>
            <person name="Arias M.C."/>
        </authorList>
    </citation>
    <scope>NUCLEOTIDE SEQUENCE</scope>
    <source>
        <strain evidence="4">USP_2M_L1-L4_2017</strain>
        <tissue evidence="4">Whole body</tissue>
    </source>
</reference>
<feature type="compositionally biased region" description="Polar residues" evidence="2">
    <location>
        <begin position="43"/>
        <end position="58"/>
    </location>
</feature>
<feature type="region of interest" description="Disordered" evidence="2">
    <location>
        <begin position="43"/>
        <end position="67"/>
    </location>
</feature>
<keyword evidence="3" id="KW-1133">Transmembrane helix</keyword>
<keyword evidence="3" id="KW-0472">Membrane</keyword>
<accession>A0AA40KQX3</accession>
<comment type="subcellular location">
    <subcellularLocation>
        <location evidence="1">Nucleus</location>
    </subcellularLocation>
</comment>
<dbReference type="InterPro" id="IPR009057">
    <property type="entry name" value="Homeodomain-like_sf"/>
</dbReference>
<evidence type="ECO:0000313" key="4">
    <source>
        <dbReference type="EMBL" id="KAK1129466.1"/>
    </source>
</evidence>
<dbReference type="Gene3D" id="1.10.10.10">
    <property type="entry name" value="Winged helix-like DNA-binding domain superfamily/Winged helix DNA-binding domain"/>
    <property type="match status" value="1"/>
</dbReference>
<evidence type="ECO:0000256" key="3">
    <source>
        <dbReference type="SAM" id="Phobius"/>
    </source>
</evidence>
<dbReference type="Proteomes" id="UP001177670">
    <property type="component" value="Unassembled WGS sequence"/>
</dbReference>
<evidence type="ECO:0000313" key="5">
    <source>
        <dbReference type="Proteomes" id="UP001177670"/>
    </source>
</evidence>
<dbReference type="GO" id="GO:0005634">
    <property type="term" value="C:nucleus"/>
    <property type="evidence" value="ECO:0007669"/>
    <property type="project" value="UniProtKB-SubCell"/>
</dbReference>
<protein>
    <submittedName>
        <fullName evidence="4">Uncharacterized protein</fullName>
    </submittedName>
</protein>
<sequence>MVLSNIYELLIFITGLISTGILTGPTWFCQQDGICDKASAPSVSSISRLLRGPTNQTRPGDDPRRNHSIDGILGELILYSTICHFDERFRKEI</sequence>
<dbReference type="InterPro" id="IPR036388">
    <property type="entry name" value="WH-like_DNA-bd_sf"/>
</dbReference>
<keyword evidence="5" id="KW-1185">Reference proteome</keyword>
<evidence type="ECO:0000256" key="1">
    <source>
        <dbReference type="ARBA" id="ARBA00004123"/>
    </source>
</evidence>
<dbReference type="SUPFAM" id="SSF46689">
    <property type="entry name" value="Homeodomain-like"/>
    <property type="match status" value="1"/>
</dbReference>
<name>A0AA40KQX3_9HYME</name>
<feature type="transmembrane region" description="Helical" evidence="3">
    <location>
        <begin position="7"/>
        <end position="28"/>
    </location>
</feature>
<dbReference type="EMBL" id="JAHYIQ010000008">
    <property type="protein sequence ID" value="KAK1129466.1"/>
    <property type="molecule type" value="Genomic_DNA"/>
</dbReference>
<dbReference type="AlphaFoldDB" id="A0AA40KQX3"/>
<evidence type="ECO:0000256" key="2">
    <source>
        <dbReference type="SAM" id="MobiDB-lite"/>
    </source>
</evidence>
<gene>
    <name evidence="4" type="ORF">K0M31_019192</name>
</gene>
<keyword evidence="3" id="KW-0812">Transmembrane</keyword>
<proteinExistence type="predicted"/>
<organism evidence="4 5">
    <name type="scientific">Melipona bicolor</name>
    <dbReference type="NCBI Taxonomy" id="60889"/>
    <lineage>
        <taxon>Eukaryota</taxon>
        <taxon>Metazoa</taxon>
        <taxon>Ecdysozoa</taxon>
        <taxon>Arthropoda</taxon>
        <taxon>Hexapoda</taxon>
        <taxon>Insecta</taxon>
        <taxon>Pterygota</taxon>
        <taxon>Neoptera</taxon>
        <taxon>Endopterygota</taxon>
        <taxon>Hymenoptera</taxon>
        <taxon>Apocrita</taxon>
        <taxon>Aculeata</taxon>
        <taxon>Apoidea</taxon>
        <taxon>Anthophila</taxon>
        <taxon>Apidae</taxon>
        <taxon>Melipona</taxon>
    </lineage>
</organism>